<keyword evidence="10" id="KW-1185">Reference proteome</keyword>
<dbReference type="SUPFAM" id="SSF49785">
    <property type="entry name" value="Galactose-binding domain-like"/>
    <property type="match status" value="1"/>
</dbReference>
<dbReference type="EMBL" id="JAQIFT010000011">
    <property type="protein sequence ID" value="MDA3730334.1"/>
    <property type="molecule type" value="Genomic_DNA"/>
</dbReference>
<dbReference type="InterPro" id="IPR013783">
    <property type="entry name" value="Ig-like_fold"/>
</dbReference>
<dbReference type="Proteomes" id="UP001169242">
    <property type="component" value="Unassembled WGS sequence"/>
</dbReference>
<dbReference type="InterPro" id="IPR006104">
    <property type="entry name" value="Glyco_hydro_2_N"/>
</dbReference>
<evidence type="ECO:0000256" key="1">
    <source>
        <dbReference type="ARBA" id="ARBA00001412"/>
    </source>
</evidence>
<dbReference type="PANTHER" id="PTHR46323">
    <property type="entry name" value="BETA-GALACTOSIDASE"/>
    <property type="match status" value="1"/>
</dbReference>
<protein>
    <recommendedName>
        <fullName evidence="3">beta-galactosidase</fullName>
        <ecNumber evidence="3">3.2.1.23</ecNumber>
    </recommendedName>
</protein>
<dbReference type="InterPro" id="IPR050347">
    <property type="entry name" value="Bact_Beta-galactosidase"/>
</dbReference>
<comment type="catalytic activity">
    <reaction evidence="1">
        <text>Hydrolysis of terminal non-reducing beta-D-galactose residues in beta-D-galactosides.</text>
        <dbReference type="EC" id="3.2.1.23"/>
    </reaction>
</comment>
<dbReference type="Gene3D" id="2.60.40.10">
    <property type="entry name" value="Immunoglobulins"/>
    <property type="match status" value="1"/>
</dbReference>
<dbReference type="InterPro" id="IPR006103">
    <property type="entry name" value="Glyco_hydro_2_cat"/>
</dbReference>
<dbReference type="Gene3D" id="2.60.120.260">
    <property type="entry name" value="Galactose-binding domain-like"/>
    <property type="match status" value="1"/>
</dbReference>
<dbReference type="EC" id="3.2.1.23" evidence="3"/>
<keyword evidence="5" id="KW-0326">Glycosidase</keyword>
<dbReference type="SUPFAM" id="SSF51445">
    <property type="entry name" value="(Trans)glycosidases"/>
    <property type="match status" value="1"/>
</dbReference>
<reference evidence="9" key="1">
    <citation type="journal article" date="2023" name="Int. J. Syst. Evol. Microbiol.">
        <title>&lt;i&gt;Holtiella tumoricola&lt;/i&gt; gen. nov. sp. nov., isolated from a human clinical sample.</title>
        <authorList>
            <person name="Allen-Vercoe E."/>
            <person name="Daigneault M.C."/>
            <person name="Vancuren S.J."/>
            <person name="Cochrane K."/>
            <person name="O'Neal L.L."/>
            <person name="Sankaranarayanan K."/>
            <person name="Lawson P.A."/>
        </authorList>
    </citation>
    <scope>NUCLEOTIDE SEQUENCE</scope>
    <source>
        <strain evidence="9">CC70A</strain>
    </source>
</reference>
<dbReference type="Pfam" id="PF02836">
    <property type="entry name" value="Glyco_hydro_2_C"/>
    <property type="match status" value="1"/>
</dbReference>
<gene>
    <name evidence="9" type="ORF">PBV87_02295</name>
</gene>
<comment type="caution">
    <text evidence="9">The sequence shown here is derived from an EMBL/GenBank/DDBJ whole genome shotgun (WGS) entry which is preliminary data.</text>
</comment>
<dbReference type="Pfam" id="PF02837">
    <property type="entry name" value="Glyco_hydro_2_N"/>
    <property type="match status" value="1"/>
</dbReference>
<organism evidence="9 10">
    <name type="scientific">Holtiella tumoricola</name>
    <dbReference type="NCBI Taxonomy" id="3018743"/>
    <lineage>
        <taxon>Bacteria</taxon>
        <taxon>Bacillati</taxon>
        <taxon>Bacillota</taxon>
        <taxon>Clostridia</taxon>
        <taxon>Lachnospirales</taxon>
        <taxon>Cellulosilyticaceae</taxon>
        <taxon>Holtiella</taxon>
    </lineage>
</organism>
<dbReference type="AlphaFoldDB" id="A0AA42DJX2"/>
<evidence type="ECO:0000313" key="10">
    <source>
        <dbReference type="Proteomes" id="UP001169242"/>
    </source>
</evidence>
<dbReference type="GO" id="GO:0004565">
    <property type="term" value="F:beta-galactosidase activity"/>
    <property type="evidence" value="ECO:0007669"/>
    <property type="project" value="UniProtKB-EC"/>
</dbReference>
<comment type="similarity">
    <text evidence="2">Belongs to the glycosyl hydrolase 2 family.</text>
</comment>
<keyword evidence="4" id="KW-0378">Hydrolase</keyword>
<sequence>MIRRTDFNNSIWEAPILPPIPNKLKDREESSICLTNRVEGEWQFLFETIEDMPSPFDKSQDYDFGQIDEKKWEGVIVPSSLIMQGYDIENNVEYYYRRKLTIPKAYLNSRIILRFEGVYSNARVWVNNKYIKTHVGGFTAWDCDLTEFVTEEPITVIIGVADIEGENPGIWNKEGQMVSDSSWASYYAHHNIGGILRNITLYALPQNYIARTHLQTVLDESYINATLKMDLQLHSHKQAMKVQVELYTANGERVKEENYTIDETFLDKWHFPHEHLKMRPDKSWQELNQEVYENDKKFENRYISSSFIRPTGLEAYSACIEMDVEQPTLWDAEHPYLYEVRVSLWIDNEKVQENCHKVGFRQISYGGMHDTACNKVYINGREIKLRGVCRHDVSHLYGRSLTNEEIRDEIVAYKKHNINHIRTSHYPASDYLLEVCDALGIYVEQENSACFKGDNGYGIHCAPQEFISSFAEMIESSRNHPSVIIWSLANESGFEKTYAFRAEYDYVKIADTTRPVIFSYPYTVKTTPLPYDLYSHHYAEVTGKLGNDKMPVLHDEFAHVPCYNLEDLTKDNSCREFWGESIKRGWENIFKTDGALGCAIWGGIDDVFYIPEGTSKAHQEHSKGRATGYGEWGAVLDGYKREKPEAYLTKKAFSPIRLDESKSAFGKDITLYVSNWFDHASLNEVKLICADTEGNVLYNDLIKENIMPHQDGIIHLEGINAYSKGIEVAFYFGETLVDTYYLTQKANEILRDKIKARQDFQTEVVQDEIKIMTTSSRLIINKNTGKVVVYRLGEGEKVVEGPYFYLDGKRGVVTEVTDITYRIQNGIFYMTTYEVYENKLKNQLDIIFDGENLHTFIKAIDKGDIEQLQQFGVEYSLFPPVEAVKWKRKGLYSSYPLDHIGRNEGIAYLRRKEERSVDTYGIRPNWIWEQDRANYFLFEENSQEATNDFRMRRHHILEYTVQFENRSSLGVRPIEGHLAALVHHTVNENGRVNYLQLTCGYYYPSISWGNYCGEPMQIHPNQTFAFKLELDFI</sequence>
<accession>A0AA42DJX2</accession>
<feature type="domain" description="Glycoside hydrolase family 2 immunoglobulin-like beta-sandwich" evidence="6">
    <location>
        <begin position="208"/>
        <end position="361"/>
    </location>
</feature>
<dbReference type="InterPro" id="IPR036156">
    <property type="entry name" value="Beta-gal/glucu_dom_sf"/>
</dbReference>
<dbReference type="Gene3D" id="3.20.20.80">
    <property type="entry name" value="Glycosidases"/>
    <property type="match status" value="1"/>
</dbReference>
<dbReference type="Pfam" id="PF00703">
    <property type="entry name" value="Glyco_hydro_2"/>
    <property type="match status" value="1"/>
</dbReference>
<proteinExistence type="inferred from homology"/>
<feature type="domain" description="Glycosyl hydrolases family 2 sugar binding" evidence="8">
    <location>
        <begin position="90"/>
        <end position="205"/>
    </location>
</feature>
<dbReference type="SUPFAM" id="SSF49303">
    <property type="entry name" value="beta-Galactosidase/glucuronidase domain"/>
    <property type="match status" value="1"/>
</dbReference>
<evidence type="ECO:0000256" key="2">
    <source>
        <dbReference type="ARBA" id="ARBA00007401"/>
    </source>
</evidence>
<evidence type="ECO:0000259" key="7">
    <source>
        <dbReference type="Pfam" id="PF02836"/>
    </source>
</evidence>
<evidence type="ECO:0000313" key="9">
    <source>
        <dbReference type="EMBL" id="MDA3730334.1"/>
    </source>
</evidence>
<feature type="domain" description="Glycoside hydrolase family 2 catalytic" evidence="7">
    <location>
        <begin position="375"/>
        <end position="540"/>
    </location>
</feature>
<evidence type="ECO:0000256" key="3">
    <source>
        <dbReference type="ARBA" id="ARBA00012756"/>
    </source>
</evidence>
<dbReference type="InterPro" id="IPR006102">
    <property type="entry name" value="Ig-like_GH2"/>
</dbReference>
<dbReference type="GO" id="GO:0009341">
    <property type="term" value="C:beta-galactosidase complex"/>
    <property type="evidence" value="ECO:0007669"/>
    <property type="project" value="TreeGrafter"/>
</dbReference>
<evidence type="ECO:0000259" key="8">
    <source>
        <dbReference type="Pfam" id="PF02837"/>
    </source>
</evidence>
<dbReference type="PANTHER" id="PTHR46323:SF2">
    <property type="entry name" value="BETA-GALACTOSIDASE"/>
    <property type="match status" value="1"/>
</dbReference>
<dbReference type="RefSeq" id="WP_271010994.1">
    <property type="nucleotide sequence ID" value="NZ_JAQIFT010000011.1"/>
</dbReference>
<dbReference type="GO" id="GO:0005990">
    <property type="term" value="P:lactose catabolic process"/>
    <property type="evidence" value="ECO:0007669"/>
    <property type="project" value="TreeGrafter"/>
</dbReference>
<evidence type="ECO:0000256" key="4">
    <source>
        <dbReference type="ARBA" id="ARBA00022801"/>
    </source>
</evidence>
<name>A0AA42DJX2_9FIRM</name>
<evidence type="ECO:0000256" key="5">
    <source>
        <dbReference type="ARBA" id="ARBA00023295"/>
    </source>
</evidence>
<dbReference type="InterPro" id="IPR008979">
    <property type="entry name" value="Galactose-bd-like_sf"/>
</dbReference>
<dbReference type="InterPro" id="IPR017853">
    <property type="entry name" value="GH"/>
</dbReference>
<evidence type="ECO:0000259" key="6">
    <source>
        <dbReference type="Pfam" id="PF00703"/>
    </source>
</evidence>